<proteinExistence type="inferred from homology"/>
<keyword evidence="11" id="KW-1185">Reference proteome</keyword>
<dbReference type="SMART" id="SM00564">
    <property type="entry name" value="PQQ"/>
    <property type="match status" value="6"/>
</dbReference>
<evidence type="ECO:0000256" key="1">
    <source>
        <dbReference type="ARBA" id="ARBA00001931"/>
    </source>
</evidence>
<dbReference type="SUPFAM" id="SSF50998">
    <property type="entry name" value="Quinoprotein alcohol dehydrogenase-like"/>
    <property type="match status" value="1"/>
</dbReference>
<name>A0ABV9EYF2_9SPHN</name>
<dbReference type="PANTHER" id="PTHR32303">
    <property type="entry name" value="QUINOPROTEIN ALCOHOL DEHYDROGENASE (CYTOCHROME C)"/>
    <property type="match status" value="1"/>
</dbReference>
<evidence type="ECO:0000256" key="5">
    <source>
        <dbReference type="ARBA" id="ARBA00022729"/>
    </source>
</evidence>
<accession>A0ABV9EYF2</accession>
<dbReference type="InterPro" id="IPR018391">
    <property type="entry name" value="PQQ_b-propeller_rpt"/>
</dbReference>
<dbReference type="Pfam" id="PF01011">
    <property type="entry name" value="PQQ"/>
    <property type="match status" value="2"/>
</dbReference>
<evidence type="ECO:0000313" key="10">
    <source>
        <dbReference type="EMBL" id="MFC4593953.1"/>
    </source>
</evidence>
<organism evidence="10 11">
    <name type="scientific">Sphingobium tyrosinilyticum</name>
    <dbReference type="NCBI Taxonomy" id="2715436"/>
    <lineage>
        <taxon>Bacteria</taxon>
        <taxon>Pseudomonadati</taxon>
        <taxon>Pseudomonadota</taxon>
        <taxon>Alphaproteobacteria</taxon>
        <taxon>Sphingomonadales</taxon>
        <taxon>Sphingomonadaceae</taxon>
        <taxon>Sphingobium</taxon>
    </lineage>
</organism>
<comment type="cofactor">
    <cofactor evidence="1">
        <name>pyrroloquinoline quinone</name>
        <dbReference type="ChEBI" id="CHEBI:58442"/>
    </cofactor>
</comment>
<evidence type="ECO:0000256" key="8">
    <source>
        <dbReference type="PROSITE-ProRule" id="PRU00433"/>
    </source>
</evidence>
<keyword evidence="5" id="KW-0732">Signal</keyword>
<gene>
    <name evidence="10" type="ORF">ACFO3E_07070</name>
</gene>
<sequence>MNARPGSDTVSDRGDWPVYAGNASGDRYSELGQIDTRNVGKLEQVWRVDFGPGGLQTTPLVIGGVLYATTPGQKTVAMSPETGAKLWEYDPGSRSTQPIRGLAYWREGAEAHLFTSYGSYLVALSPETGQPIPTFGKDGRVDLRDELGCDPATMATFLTSPATVFKDLVIVGFRTSETAPAAPGSIRAYDARTGKLRWKFDVIPHPGEPGYDSWPTDAWKTAGGANNWAGMVVDERRGILFVPTGSAVNDFYGADRVGNNLYANSLIALDASNGRRLWHFQGVHHDLWDRDFPSPPVLLTVRRGGKPVDAVAQGSKQGMLFLFDRVTGKPLFPIEERPVPASDVPGEVASPTQPFALTPAPFARQHLTADMLTNRTPEARAAAEKAFATFNNKGPFTPLTVGKQTVVFPGFDGGAEWGGPAVDRRRGVIYINSNDVVWTGGLAETKPAPAAGNGAALYQEQCSACHGANRDGAPPEFPPLTNLSPRLDTAQIAAIIAGGKGRMPGFPQIPPADRAAIASYLAGGRAEASNGEQREAESAAPAVQRARYRFTGYRKFLDAQGYPAVAPPWGTLNAIDLNTGRYLWKIPLGEYPELSAKGMRDTGSENYGGPIVTAGGLVIIGATIYDRKLRAFDSRTGKLLWQTELPFAGVATPVTYMAGGRQFIVIATSGSRNPKGPQGSAYVAFALPTGR</sequence>
<keyword evidence="3 8" id="KW-0349">Heme</keyword>
<evidence type="ECO:0000256" key="6">
    <source>
        <dbReference type="ARBA" id="ARBA00023002"/>
    </source>
</evidence>
<reference evidence="11" key="1">
    <citation type="journal article" date="2019" name="Int. J. Syst. Evol. Microbiol.">
        <title>The Global Catalogue of Microorganisms (GCM) 10K type strain sequencing project: providing services to taxonomists for standard genome sequencing and annotation.</title>
        <authorList>
            <consortium name="The Broad Institute Genomics Platform"/>
            <consortium name="The Broad Institute Genome Sequencing Center for Infectious Disease"/>
            <person name="Wu L."/>
            <person name="Ma J."/>
        </authorList>
    </citation>
    <scope>NUCLEOTIDE SEQUENCE [LARGE SCALE GENOMIC DNA]</scope>
    <source>
        <strain evidence="11">NBRC 103632</strain>
    </source>
</reference>
<dbReference type="PROSITE" id="PS51007">
    <property type="entry name" value="CYTC"/>
    <property type="match status" value="1"/>
</dbReference>
<keyword evidence="7 8" id="KW-0408">Iron</keyword>
<evidence type="ECO:0000256" key="7">
    <source>
        <dbReference type="ARBA" id="ARBA00023004"/>
    </source>
</evidence>
<evidence type="ECO:0000313" key="11">
    <source>
        <dbReference type="Proteomes" id="UP001595957"/>
    </source>
</evidence>
<dbReference type="Proteomes" id="UP001595957">
    <property type="component" value="Unassembled WGS sequence"/>
</dbReference>
<dbReference type="InterPro" id="IPR009056">
    <property type="entry name" value="Cyt_c-like_dom"/>
</dbReference>
<dbReference type="Pfam" id="PF00034">
    <property type="entry name" value="Cytochrom_C"/>
    <property type="match status" value="1"/>
</dbReference>
<dbReference type="Gene3D" id="2.140.10.10">
    <property type="entry name" value="Quinoprotein alcohol dehydrogenase-like superfamily"/>
    <property type="match status" value="2"/>
</dbReference>
<dbReference type="SUPFAM" id="SSF46626">
    <property type="entry name" value="Cytochrome c"/>
    <property type="match status" value="1"/>
</dbReference>
<comment type="caution">
    <text evidence="10">The sequence shown here is derived from an EMBL/GenBank/DDBJ whole genome shotgun (WGS) entry which is preliminary data.</text>
</comment>
<comment type="similarity">
    <text evidence="2">Belongs to the bacterial PQQ dehydrogenase family.</text>
</comment>
<dbReference type="InterPro" id="IPR011047">
    <property type="entry name" value="Quinoprotein_ADH-like_sf"/>
</dbReference>
<evidence type="ECO:0000256" key="2">
    <source>
        <dbReference type="ARBA" id="ARBA00008156"/>
    </source>
</evidence>
<dbReference type="InterPro" id="IPR036909">
    <property type="entry name" value="Cyt_c-like_dom_sf"/>
</dbReference>
<dbReference type="EMBL" id="JBHSFZ010000008">
    <property type="protein sequence ID" value="MFC4593953.1"/>
    <property type="molecule type" value="Genomic_DNA"/>
</dbReference>
<evidence type="ECO:0000259" key="9">
    <source>
        <dbReference type="PROSITE" id="PS51007"/>
    </source>
</evidence>
<dbReference type="InterPro" id="IPR002372">
    <property type="entry name" value="PQQ_rpt_dom"/>
</dbReference>
<dbReference type="PANTHER" id="PTHR32303:SF4">
    <property type="entry name" value="QUINOPROTEIN GLUCOSE DEHYDROGENASE"/>
    <property type="match status" value="1"/>
</dbReference>
<evidence type="ECO:0000256" key="3">
    <source>
        <dbReference type="ARBA" id="ARBA00022617"/>
    </source>
</evidence>
<dbReference type="CDD" id="cd10280">
    <property type="entry name" value="PQQ_mGDH"/>
    <property type="match status" value="1"/>
</dbReference>
<evidence type="ECO:0000256" key="4">
    <source>
        <dbReference type="ARBA" id="ARBA00022723"/>
    </source>
</evidence>
<dbReference type="InterPro" id="IPR017511">
    <property type="entry name" value="PQQ_mDH"/>
</dbReference>
<feature type="domain" description="Cytochrome c" evidence="9">
    <location>
        <begin position="449"/>
        <end position="525"/>
    </location>
</feature>
<keyword evidence="4 8" id="KW-0479">Metal-binding</keyword>
<keyword evidence="6" id="KW-0560">Oxidoreductase</keyword>
<protein>
    <submittedName>
        <fullName evidence="10">Pyrroloquinoline quinone-dependent dehydrogenase</fullName>
    </submittedName>
</protein>